<dbReference type="PROSITE" id="PS00178">
    <property type="entry name" value="AA_TRNA_LIGASE_I"/>
    <property type="match status" value="1"/>
</dbReference>
<protein>
    <recommendedName>
        <fullName evidence="8">Methionine--tRNA ligase, mitochondrial</fullName>
        <ecNumber evidence="2">6.1.1.10</ecNumber>
    </recommendedName>
    <alternativeName>
        <fullName evidence="9">Methionyl-tRNA synthetase</fullName>
    </alternativeName>
</protein>
<dbReference type="Pfam" id="PF09334">
    <property type="entry name" value="tRNA-synt_1g"/>
    <property type="match status" value="1"/>
</dbReference>
<evidence type="ECO:0000256" key="5">
    <source>
        <dbReference type="ARBA" id="ARBA00022840"/>
    </source>
</evidence>
<name>A0A0C3CQW7_HEBCY</name>
<evidence type="ECO:0000256" key="9">
    <source>
        <dbReference type="ARBA" id="ARBA00030904"/>
    </source>
</evidence>
<dbReference type="Proteomes" id="UP000053424">
    <property type="component" value="Unassembled WGS sequence"/>
</dbReference>
<proteinExistence type="inferred from homology"/>
<keyword evidence="7 10" id="KW-0030">Aminoacyl-tRNA synthetase</keyword>
<accession>A0A0C3CQW7</accession>
<dbReference type="PANTHER" id="PTHR43326">
    <property type="entry name" value="METHIONYL-TRNA SYNTHETASE"/>
    <property type="match status" value="1"/>
</dbReference>
<evidence type="ECO:0000256" key="2">
    <source>
        <dbReference type="ARBA" id="ARBA00012838"/>
    </source>
</evidence>
<dbReference type="AlphaFoldDB" id="A0A0C3CQW7"/>
<keyword evidence="3 10" id="KW-0436">Ligase</keyword>
<dbReference type="CDD" id="cd00814">
    <property type="entry name" value="MetRS_core"/>
    <property type="match status" value="1"/>
</dbReference>
<dbReference type="Gene3D" id="1.10.730.10">
    <property type="entry name" value="Isoleucyl-tRNA Synthetase, Domain 1"/>
    <property type="match status" value="1"/>
</dbReference>
<dbReference type="GO" id="GO:0006431">
    <property type="term" value="P:methionyl-tRNA aminoacylation"/>
    <property type="evidence" value="ECO:0007669"/>
    <property type="project" value="InterPro"/>
</dbReference>
<keyword evidence="5 10" id="KW-0067">ATP-binding</keyword>
<keyword evidence="4 10" id="KW-0547">Nucleotide-binding</keyword>
<dbReference type="GO" id="GO:0005524">
    <property type="term" value="F:ATP binding"/>
    <property type="evidence" value="ECO:0007669"/>
    <property type="project" value="UniProtKB-KW"/>
</dbReference>
<dbReference type="InterPro" id="IPR023457">
    <property type="entry name" value="Met-tRNA_synth_2"/>
</dbReference>
<reference evidence="13" key="2">
    <citation type="submission" date="2015-01" db="EMBL/GenBank/DDBJ databases">
        <title>Evolutionary Origins and Diversification of the Mycorrhizal Mutualists.</title>
        <authorList>
            <consortium name="DOE Joint Genome Institute"/>
            <consortium name="Mycorrhizal Genomics Consortium"/>
            <person name="Kohler A."/>
            <person name="Kuo A."/>
            <person name="Nagy L.G."/>
            <person name="Floudas D."/>
            <person name="Copeland A."/>
            <person name="Barry K.W."/>
            <person name="Cichocki N."/>
            <person name="Veneault-Fourrey C."/>
            <person name="LaButti K."/>
            <person name="Lindquist E.A."/>
            <person name="Lipzen A."/>
            <person name="Lundell T."/>
            <person name="Morin E."/>
            <person name="Murat C."/>
            <person name="Riley R."/>
            <person name="Ohm R."/>
            <person name="Sun H."/>
            <person name="Tunlid A."/>
            <person name="Henrissat B."/>
            <person name="Grigoriev I.V."/>
            <person name="Hibbett D.S."/>
            <person name="Martin F."/>
        </authorList>
    </citation>
    <scope>NUCLEOTIDE SEQUENCE [LARGE SCALE GENOMIC DNA]</scope>
    <source>
        <strain evidence="13">h7</strain>
    </source>
</reference>
<keyword evidence="13" id="KW-1185">Reference proteome</keyword>
<feature type="domain" description="Methionyl/Leucyl tRNA synthetase" evidence="11">
    <location>
        <begin position="43"/>
        <end position="466"/>
    </location>
</feature>
<dbReference type="GO" id="GO:0004825">
    <property type="term" value="F:methionine-tRNA ligase activity"/>
    <property type="evidence" value="ECO:0007669"/>
    <property type="project" value="UniProtKB-EC"/>
</dbReference>
<dbReference type="OrthoDB" id="24670at2759"/>
<sequence length="624" mass="69444">MILRAVRVPLLGRGLGHAALLPTCSRRSIHSLSNSTDSTKPFYITTPIFYPNAAPHIGHLYSLVAADVIARHQRQRRPNRDDSDGVVFLAGTDEHGMKIQKAAAVYFDGQAGREQEFCDRLSERFRDLAERAGVSNSCFMRTTMPEHKEVVMRVWRILDEKGYIYKGKYEGWYSVTDECFYTDSQVVFVPASSPSSSPPAEPMYKSIETSSPVTWVSEENYMFRLSAFREALLHHYTHNKSSVFPEQYRLDVIGMLEDQPGGAQALEDISISRPRSRLSWGVPVPGDDHLGGQTVYVWFDALLIYLTGSGYPWELSSTKNTASSLTATRTGTWPPNVQVIGKDILRFHAIYLPAILMALSAPHYTTLAGSSTVQPKHLGAPQGGIPLAQTLLTHAHWTSDGQKMSKSIGNVVDPIAVMEEWGADVVRFYLIRVGGRWASDVDWSTPQLTKHKHEIESQLGNYFLRVASPKIFARSEDRESDDGIAVNETENVDPNHTLLKLTLALEGKVDRHMERLEAGLALNEVMNLLKTANKTLTDIAPWSASTPPHLVHTTRIVALETVRVVARCLAPFMPGVGAKLSEALGGEDVSRVAGATTGKTEAEKEMERFWRRWSGRDVKGVRLF</sequence>
<evidence type="ECO:0000256" key="8">
    <source>
        <dbReference type="ARBA" id="ARBA00026124"/>
    </source>
</evidence>
<gene>
    <name evidence="12" type="ORF">M413DRAFT_64505</name>
</gene>
<dbReference type="SUPFAM" id="SSF52374">
    <property type="entry name" value="Nucleotidylyl transferase"/>
    <property type="match status" value="1"/>
</dbReference>
<evidence type="ECO:0000313" key="12">
    <source>
        <dbReference type="EMBL" id="KIM46494.1"/>
    </source>
</evidence>
<comment type="similarity">
    <text evidence="1 10">Belongs to the class-I aminoacyl-tRNA synthetase family.</text>
</comment>
<dbReference type="InterPro" id="IPR009080">
    <property type="entry name" value="tRNAsynth_Ia_anticodon-bd"/>
</dbReference>
<dbReference type="EMBL" id="KN831771">
    <property type="protein sequence ID" value="KIM46494.1"/>
    <property type="molecule type" value="Genomic_DNA"/>
</dbReference>
<dbReference type="EC" id="6.1.1.10" evidence="2"/>
<keyword evidence="6 10" id="KW-0648">Protein biosynthesis</keyword>
<dbReference type="Gene3D" id="2.170.220.10">
    <property type="match status" value="1"/>
</dbReference>
<evidence type="ECO:0000256" key="1">
    <source>
        <dbReference type="ARBA" id="ARBA00005594"/>
    </source>
</evidence>
<evidence type="ECO:0000256" key="3">
    <source>
        <dbReference type="ARBA" id="ARBA00022598"/>
    </source>
</evidence>
<evidence type="ECO:0000256" key="4">
    <source>
        <dbReference type="ARBA" id="ARBA00022741"/>
    </source>
</evidence>
<evidence type="ECO:0000256" key="6">
    <source>
        <dbReference type="ARBA" id="ARBA00022917"/>
    </source>
</evidence>
<dbReference type="PRINTS" id="PR01041">
    <property type="entry name" value="TRNASYNTHMET"/>
</dbReference>
<evidence type="ECO:0000313" key="13">
    <source>
        <dbReference type="Proteomes" id="UP000053424"/>
    </source>
</evidence>
<dbReference type="InterPro" id="IPR001412">
    <property type="entry name" value="aa-tRNA-synth_I_CS"/>
</dbReference>
<dbReference type="HOGENOM" id="CLU_009710_9_0_1"/>
<dbReference type="InterPro" id="IPR015413">
    <property type="entry name" value="Methionyl/Leucyl_tRNA_Synth"/>
</dbReference>
<dbReference type="PANTHER" id="PTHR43326:SF1">
    <property type="entry name" value="METHIONINE--TRNA LIGASE, MITOCHONDRIAL"/>
    <property type="match status" value="1"/>
</dbReference>
<dbReference type="STRING" id="686832.A0A0C3CQW7"/>
<evidence type="ECO:0000259" key="11">
    <source>
        <dbReference type="Pfam" id="PF09334"/>
    </source>
</evidence>
<dbReference type="SUPFAM" id="SSF47323">
    <property type="entry name" value="Anticodon-binding domain of a subclass of class I aminoacyl-tRNA synthetases"/>
    <property type="match status" value="1"/>
</dbReference>
<dbReference type="FunFam" id="2.170.220.10:FF:000002">
    <property type="entry name" value="Methionine--tRNA ligase"/>
    <property type="match status" value="1"/>
</dbReference>
<organism evidence="12 13">
    <name type="scientific">Hebeloma cylindrosporum</name>
    <dbReference type="NCBI Taxonomy" id="76867"/>
    <lineage>
        <taxon>Eukaryota</taxon>
        <taxon>Fungi</taxon>
        <taxon>Dikarya</taxon>
        <taxon>Basidiomycota</taxon>
        <taxon>Agaricomycotina</taxon>
        <taxon>Agaricomycetes</taxon>
        <taxon>Agaricomycetidae</taxon>
        <taxon>Agaricales</taxon>
        <taxon>Agaricineae</taxon>
        <taxon>Hymenogastraceae</taxon>
        <taxon>Hebeloma</taxon>
    </lineage>
</organism>
<evidence type="ECO:0000256" key="7">
    <source>
        <dbReference type="ARBA" id="ARBA00023146"/>
    </source>
</evidence>
<dbReference type="InterPro" id="IPR033911">
    <property type="entry name" value="MetRS_core"/>
</dbReference>
<reference evidence="12 13" key="1">
    <citation type="submission" date="2014-04" db="EMBL/GenBank/DDBJ databases">
        <authorList>
            <consortium name="DOE Joint Genome Institute"/>
            <person name="Kuo A."/>
            <person name="Gay G."/>
            <person name="Dore J."/>
            <person name="Kohler A."/>
            <person name="Nagy L.G."/>
            <person name="Floudas D."/>
            <person name="Copeland A."/>
            <person name="Barry K.W."/>
            <person name="Cichocki N."/>
            <person name="Veneault-Fourrey C."/>
            <person name="LaButti K."/>
            <person name="Lindquist E.A."/>
            <person name="Lipzen A."/>
            <person name="Lundell T."/>
            <person name="Morin E."/>
            <person name="Murat C."/>
            <person name="Sun H."/>
            <person name="Tunlid A."/>
            <person name="Henrissat B."/>
            <person name="Grigoriev I.V."/>
            <person name="Hibbett D.S."/>
            <person name="Martin F."/>
            <person name="Nordberg H.P."/>
            <person name="Cantor M.N."/>
            <person name="Hua S.X."/>
        </authorList>
    </citation>
    <scope>NUCLEOTIDE SEQUENCE [LARGE SCALE GENOMIC DNA]</scope>
    <source>
        <strain evidence="13">h7</strain>
    </source>
</reference>
<dbReference type="InterPro" id="IPR014729">
    <property type="entry name" value="Rossmann-like_a/b/a_fold"/>
</dbReference>
<evidence type="ECO:0000256" key="10">
    <source>
        <dbReference type="RuleBase" id="RU363039"/>
    </source>
</evidence>
<dbReference type="Gene3D" id="3.40.50.620">
    <property type="entry name" value="HUPs"/>
    <property type="match status" value="1"/>
</dbReference>